<dbReference type="InterPro" id="IPR058636">
    <property type="entry name" value="Beta-barrel_YknX"/>
</dbReference>
<dbReference type="EMBL" id="LT670844">
    <property type="protein sequence ID" value="SHK16731.1"/>
    <property type="molecule type" value="Genomic_DNA"/>
</dbReference>
<sequence length="433" mass="46489">MANPNEIHSGIRGADVEEIDGPRPEHKIRHLTRRLSEAKASGTGGVVKPESKVGPDDRKPEARPSAEPPLAAAAASSVTSKKSLRRPLMFALLPVALIAGGYFYVTGGAVMSTDNAYVQADMVGLSTDVSGIVREVSVHDNQKVAKGDVLFKLDDLQFRLALDRAEAQIGNTRNDLVALQTNYRNMQAQVEQAQKDVDFNMVNFQRQEQLIANNFTPKATFDAARNTLQGSQQKLASLNAQLAGIAANLNGNPDAPIEDHPRYKDALAARDEAARQLAHTIVRAPFAGIVTNVPSLQPGQYLAAAATAFNIVSTDHVWVQASPKETELTYVKPGQKVTVEVDTFPGQRWVGTVESISPASASSFSLLPAENTSGNWVKVVQRIPMRVSVSNAPGKPPLRVGMSVEVNVDTGHERGLPSFITDLFGSSSEAKDG</sequence>
<name>A0A1M6Q961_9BRAD</name>
<feature type="domain" description="Multidrug export protein EmrA/FarA alpha-helical hairpin" evidence="5">
    <location>
        <begin position="159"/>
        <end position="279"/>
    </location>
</feature>
<feature type="domain" description="YknX-like beta-barrel" evidence="6">
    <location>
        <begin position="319"/>
        <end position="408"/>
    </location>
</feature>
<dbReference type="PANTHER" id="PTHR30386">
    <property type="entry name" value="MEMBRANE FUSION SUBUNIT OF EMRAB-TOLC MULTIDRUG EFFLUX PUMP"/>
    <property type="match status" value="1"/>
</dbReference>
<dbReference type="Pfam" id="PF25885">
    <property type="entry name" value="HH_EMRA"/>
    <property type="match status" value="1"/>
</dbReference>
<dbReference type="Pfam" id="PF25990">
    <property type="entry name" value="Beta-barrel_YknX"/>
    <property type="match status" value="1"/>
</dbReference>
<feature type="compositionally biased region" description="Basic and acidic residues" evidence="3">
    <location>
        <begin position="49"/>
        <end position="64"/>
    </location>
</feature>
<dbReference type="Gene3D" id="2.40.30.170">
    <property type="match status" value="1"/>
</dbReference>
<feature type="region of interest" description="Disordered" evidence="3">
    <location>
        <begin position="1"/>
        <end position="72"/>
    </location>
</feature>
<reference evidence="7 8" key="1">
    <citation type="submission" date="2016-11" db="EMBL/GenBank/DDBJ databases">
        <authorList>
            <person name="Jaros S."/>
            <person name="Januszkiewicz K."/>
            <person name="Wedrychowicz H."/>
        </authorList>
    </citation>
    <scope>NUCLEOTIDE SEQUENCE [LARGE SCALE GENOMIC DNA]</scope>
    <source>
        <strain evidence="7 8">GAS499</strain>
    </source>
</reference>
<evidence type="ECO:0000313" key="8">
    <source>
        <dbReference type="Proteomes" id="UP000189935"/>
    </source>
</evidence>
<dbReference type="GO" id="GO:0055085">
    <property type="term" value="P:transmembrane transport"/>
    <property type="evidence" value="ECO:0007669"/>
    <property type="project" value="InterPro"/>
</dbReference>
<keyword evidence="4" id="KW-0812">Transmembrane</keyword>
<feature type="transmembrane region" description="Helical" evidence="4">
    <location>
        <begin position="88"/>
        <end position="105"/>
    </location>
</feature>
<proteinExistence type="predicted"/>
<keyword evidence="4" id="KW-0472">Membrane</keyword>
<dbReference type="InterPro" id="IPR058633">
    <property type="entry name" value="EmrA/FarA_HH"/>
</dbReference>
<evidence type="ECO:0000256" key="1">
    <source>
        <dbReference type="ARBA" id="ARBA00004196"/>
    </source>
</evidence>
<dbReference type="PANTHER" id="PTHR30386:SF19">
    <property type="entry name" value="MULTIDRUG EXPORT PROTEIN EMRA-RELATED"/>
    <property type="match status" value="1"/>
</dbReference>
<keyword evidence="4" id="KW-1133">Transmembrane helix</keyword>
<dbReference type="RefSeq" id="WP_244562281.1">
    <property type="nucleotide sequence ID" value="NZ_LT670844.1"/>
</dbReference>
<dbReference type="InterPro" id="IPR050739">
    <property type="entry name" value="MFP"/>
</dbReference>
<gene>
    <name evidence="7" type="ORF">SAMN05444159_2594</name>
</gene>
<organism evidence="7 8">
    <name type="scientific">Bradyrhizobium lablabi</name>
    <dbReference type="NCBI Taxonomy" id="722472"/>
    <lineage>
        <taxon>Bacteria</taxon>
        <taxon>Pseudomonadati</taxon>
        <taxon>Pseudomonadota</taxon>
        <taxon>Alphaproteobacteria</taxon>
        <taxon>Hyphomicrobiales</taxon>
        <taxon>Nitrobacteraceae</taxon>
        <taxon>Bradyrhizobium</taxon>
    </lineage>
</organism>
<evidence type="ECO:0000256" key="4">
    <source>
        <dbReference type="SAM" id="Phobius"/>
    </source>
</evidence>
<evidence type="ECO:0000259" key="5">
    <source>
        <dbReference type="Pfam" id="PF25885"/>
    </source>
</evidence>
<feature type="coiled-coil region" evidence="2">
    <location>
        <begin position="162"/>
        <end position="196"/>
    </location>
</feature>
<accession>A0A1M6Q961</accession>
<evidence type="ECO:0000313" key="7">
    <source>
        <dbReference type="EMBL" id="SHK16731.1"/>
    </source>
</evidence>
<dbReference type="AlphaFoldDB" id="A0A1M6Q961"/>
<dbReference type="Gene3D" id="2.40.50.100">
    <property type="match status" value="1"/>
</dbReference>
<evidence type="ECO:0000256" key="3">
    <source>
        <dbReference type="SAM" id="MobiDB-lite"/>
    </source>
</evidence>
<dbReference type="SUPFAM" id="SSF111369">
    <property type="entry name" value="HlyD-like secretion proteins"/>
    <property type="match status" value="2"/>
</dbReference>
<evidence type="ECO:0000256" key="2">
    <source>
        <dbReference type="SAM" id="Coils"/>
    </source>
</evidence>
<evidence type="ECO:0000259" key="6">
    <source>
        <dbReference type="Pfam" id="PF25990"/>
    </source>
</evidence>
<dbReference type="GO" id="GO:0030313">
    <property type="term" value="C:cell envelope"/>
    <property type="evidence" value="ECO:0007669"/>
    <property type="project" value="UniProtKB-SubCell"/>
</dbReference>
<protein>
    <submittedName>
        <fullName evidence="7">Membrane fusion protein, multidrug efflux system</fullName>
    </submittedName>
</protein>
<dbReference type="Proteomes" id="UP000189935">
    <property type="component" value="Chromosome I"/>
</dbReference>
<dbReference type="PRINTS" id="PR01490">
    <property type="entry name" value="RTXTOXIND"/>
</dbReference>
<keyword evidence="2" id="KW-0175">Coiled coil</keyword>
<comment type="subcellular location">
    <subcellularLocation>
        <location evidence="1">Cell envelope</location>
    </subcellularLocation>
</comment>